<organism evidence="1 2">
    <name type="scientific">Letharia lupina</name>
    <dbReference type="NCBI Taxonomy" id="560253"/>
    <lineage>
        <taxon>Eukaryota</taxon>
        <taxon>Fungi</taxon>
        <taxon>Dikarya</taxon>
        <taxon>Ascomycota</taxon>
        <taxon>Pezizomycotina</taxon>
        <taxon>Lecanoromycetes</taxon>
        <taxon>OSLEUM clade</taxon>
        <taxon>Lecanoromycetidae</taxon>
        <taxon>Lecanorales</taxon>
        <taxon>Lecanorineae</taxon>
        <taxon>Parmeliaceae</taxon>
        <taxon>Letharia</taxon>
    </lineage>
</organism>
<evidence type="ECO:0000313" key="1">
    <source>
        <dbReference type="EMBL" id="KAF6220404.1"/>
    </source>
</evidence>
<dbReference type="EMBL" id="JACCJB010000016">
    <property type="protein sequence ID" value="KAF6220404.1"/>
    <property type="molecule type" value="Genomic_DNA"/>
</dbReference>
<evidence type="ECO:0000313" key="2">
    <source>
        <dbReference type="Proteomes" id="UP000593566"/>
    </source>
</evidence>
<accession>A0A8H6CBW2</accession>
<name>A0A8H6CBW2_9LECA</name>
<proteinExistence type="predicted"/>
<dbReference type="AlphaFoldDB" id="A0A8H6CBW2"/>
<gene>
    <name evidence="1" type="ORF">HO133_002836</name>
</gene>
<dbReference type="Proteomes" id="UP000593566">
    <property type="component" value="Unassembled WGS sequence"/>
</dbReference>
<dbReference type="GeneID" id="59331248"/>
<protein>
    <submittedName>
        <fullName evidence="1">Uncharacterized protein</fullName>
    </submittedName>
</protein>
<keyword evidence="2" id="KW-1185">Reference proteome</keyword>
<reference evidence="1 2" key="1">
    <citation type="journal article" date="2020" name="Genomics">
        <title>Complete, high-quality genomes from long-read metagenomic sequencing of two wolf lichen thalli reveals enigmatic genome architecture.</title>
        <authorList>
            <person name="McKenzie S.K."/>
            <person name="Walston R.F."/>
            <person name="Allen J.L."/>
        </authorList>
    </citation>
    <scope>NUCLEOTIDE SEQUENCE [LARGE SCALE GENOMIC DNA]</scope>
    <source>
        <strain evidence="1">WasteWater1</strain>
    </source>
</reference>
<comment type="caution">
    <text evidence="1">The sequence shown here is derived from an EMBL/GenBank/DDBJ whole genome shotgun (WGS) entry which is preliminary data.</text>
</comment>
<dbReference type="RefSeq" id="XP_037149839.1">
    <property type="nucleotide sequence ID" value="XM_037293761.1"/>
</dbReference>
<sequence length="184" mass="21789">MGWYSLDKCAVVHFWSKYASRRAWLSVVSSSYDIKNRSRKSRRDVSCEQMRRAFAKKRFWKLERSLRYLLIRRFEIEEEEEEDERMRRGDVLWWRASPLVAWSLRKSTFIPCWQSVARWSKAGRGGDEGLGAEGRVLVMRDVGDALDWEHYCCLAGKPPGSSRRLRLVVRLEVRTALTVEWPRS</sequence>